<dbReference type="EMBL" id="KN833685">
    <property type="protein sequence ID" value="KIK31241.1"/>
    <property type="molecule type" value="Genomic_DNA"/>
</dbReference>
<name>A0A0C9ZPH2_9AGAM</name>
<reference evidence="1 2" key="1">
    <citation type="submission" date="2014-04" db="EMBL/GenBank/DDBJ databases">
        <authorList>
            <consortium name="DOE Joint Genome Institute"/>
            <person name="Kuo A."/>
            <person name="Kohler A."/>
            <person name="Costa M.D."/>
            <person name="Nagy L.G."/>
            <person name="Floudas D."/>
            <person name="Copeland A."/>
            <person name="Barry K.W."/>
            <person name="Cichocki N."/>
            <person name="Veneault-Fourrey C."/>
            <person name="LaButti K."/>
            <person name="Lindquist E.A."/>
            <person name="Lipzen A."/>
            <person name="Lundell T."/>
            <person name="Morin E."/>
            <person name="Murat C."/>
            <person name="Sun H."/>
            <person name="Tunlid A."/>
            <person name="Henrissat B."/>
            <person name="Grigoriev I.V."/>
            <person name="Hibbett D.S."/>
            <person name="Martin F."/>
            <person name="Nordberg H.P."/>
            <person name="Cantor M.N."/>
            <person name="Hua S.X."/>
        </authorList>
    </citation>
    <scope>NUCLEOTIDE SEQUENCE [LARGE SCALE GENOMIC DNA]</scope>
    <source>
        <strain evidence="1 2">441</strain>
    </source>
</reference>
<dbReference type="HOGENOM" id="CLU_2360514_0_0_1"/>
<evidence type="ECO:0000313" key="1">
    <source>
        <dbReference type="EMBL" id="KIK31241.1"/>
    </source>
</evidence>
<evidence type="ECO:0000313" key="2">
    <source>
        <dbReference type="Proteomes" id="UP000054018"/>
    </source>
</evidence>
<proteinExistence type="predicted"/>
<protein>
    <submittedName>
        <fullName evidence="1">Unplaced genomic scaffold scaffold_1, whole genome shotgun sequence</fullName>
    </submittedName>
</protein>
<gene>
    <name evidence="1" type="ORF">PISMIDRAFT_138001</name>
</gene>
<dbReference type="AlphaFoldDB" id="A0A0C9ZPH2"/>
<organism evidence="1 2">
    <name type="scientific">Pisolithus microcarpus 441</name>
    <dbReference type="NCBI Taxonomy" id="765257"/>
    <lineage>
        <taxon>Eukaryota</taxon>
        <taxon>Fungi</taxon>
        <taxon>Dikarya</taxon>
        <taxon>Basidiomycota</taxon>
        <taxon>Agaricomycotina</taxon>
        <taxon>Agaricomycetes</taxon>
        <taxon>Agaricomycetidae</taxon>
        <taxon>Boletales</taxon>
        <taxon>Sclerodermatineae</taxon>
        <taxon>Pisolithaceae</taxon>
        <taxon>Pisolithus</taxon>
    </lineage>
</organism>
<dbReference type="Proteomes" id="UP000054018">
    <property type="component" value="Unassembled WGS sequence"/>
</dbReference>
<accession>A0A0C9ZPH2</accession>
<keyword evidence="2" id="KW-1185">Reference proteome</keyword>
<sequence length="96" mass="10652">MYDIVPIFGAGSGYHGKSPFLRLELFDTAGNYAGSFRATHAHVLCTFDLLRLAPSYLLSRYVYVLCLRASDKGVQGFRPTLVPRIVGGEWPVMCSH</sequence>
<reference evidence="2" key="2">
    <citation type="submission" date="2015-01" db="EMBL/GenBank/DDBJ databases">
        <title>Evolutionary Origins and Diversification of the Mycorrhizal Mutualists.</title>
        <authorList>
            <consortium name="DOE Joint Genome Institute"/>
            <consortium name="Mycorrhizal Genomics Consortium"/>
            <person name="Kohler A."/>
            <person name="Kuo A."/>
            <person name="Nagy L.G."/>
            <person name="Floudas D."/>
            <person name="Copeland A."/>
            <person name="Barry K.W."/>
            <person name="Cichocki N."/>
            <person name="Veneault-Fourrey C."/>
            <person name="LaButti K."/>
            <person name="Lindquist E.A."/>
            <person name="Lipzen A."/>
            <person name="Lundell T."/>
            <person name="Morin E."/>
            <person name="Murat C."/>
            <person name="Riley R."/>
            <person name="Ohm R."/>
            <person name="Sun H."/>
            <person name="Tunlid A."/>
            <person name="Henrissat B."/>
            <person name="Grigoriev I.V."/>
            <person name="Hibbett D.S."/>
            <person name="Martin F."/>
        </authorList>
    </citation>
    <scope>NUCLEOTIDE SEQUENCE [LARGE SCALE GENOMIC DNA]</scope>
    <source>
        <strain evidence="2">441</strain>
    </source>
</reference>